<accession>A0A9Q0MVB7</accession>
<feature type="domain" description="MRH" evidence="10">
    <location>
        <begin position="373"/>
        <end position="473"/>
    </location>
</feature>
<evidence type="ECO:0000256" key="8">
    <source>
        <dbReference type="SAM" id="SignalP"/>
    </source>
</evidence>
<dbReference type="Pfam" id="PF12999">
    <property type="entry name" value="PRKCSH-like"/>
    <property type="match status" value="1"/>
</dbReference>
<dbReference type="PROSITE" id="PS00018">
    <property type="entry name" value="EF_HAND_1"/>
    <property type="match status" value="1"/>
</dbReference>
<dbReference type="InterPro" id="IPR009011">
    <property type="entry name" value="Man6P_isomerase_rcpt-bd_dom_sf"/>
</dbReference>
<dbReference type="GO" id="GO:0005509">
    <property type="term" value="F:calcium ion binding"/>
    <property type="evidence" value="ECO:0007669"/>
    <property type="project" value="InterPro"/>
</dbReference>
<keyword evidence="2 8" id="KW-0732">Signal</keyword>
<protein>
    <recommendedName>
        <fullName evidence="1">Glucosidase 2 subunit beta</fullName>
    </recommendedName>
</protein>
<evidence type="ECO:0000256" key="1">
    <source>
        <dbReference type="ARBA" id="ARBA00022387"/>
    </source>
</evidence>
<proteinExistence type="predicted"/>
<evidence type="ECO:0000259" key="9">
    <source>
        <dbReference type="PROSITE" id="PS50222"/>
    </source>
</evidence>
<dbReference type="OrthoDB" id="28322at2759"/>
<dbReference type="EMBL" id="WJQU01000003">
    <property type="protein sequence ID" value="KAJ6638571.1"/>
    <property type="molecule type" value="Genomic_DNA"/>
</dbReference>
<dbReference type="CDD" id="cd00112">
    <property type="entry name" value="LDLa"/>
    <property type="match status" value="1"/>
</dbReference>
<gene>
    <name evidence="11" type="primary">PRKCSH</name>
    <name evidence="11" type="ORF">Bhyg_11308</name>
</gene>
<dbReference type="PROSITE" id="PS50068">
    <property type="entry name" value="LDLRA_2"/>
    <property type="match status" value="1"/>
</dbReference>
<dbReference type="InterPro" id="IPR036607">
    <property type="entry name" value="PRKCSH"/>
</dbReference>
<dbReference type="Gene3D" id="2.70.130.10">
    <property type="entry name" value="Mannose-6-phosphate receptor binding domain"/>
    <property type="match status" value="1"/>
</dbReference>
<dbReference type="GO" id="GO:0006491">
    <property type="term" value="P:N-glycan processing"/>
    <property type="evidence" value="ECO:0007669"/>
    <property type="project" value="TreeGrafter"/>
</dbReference>
<dbReference type="InterPro" id="IPR002172">
    <property type="entry name" value="LDrepeatLR_classA_rpt"/>
</dbReference>
<feature type="chain" id="PRO_5040426743" description="Glucosidase 2 subunit beta" evidence="8">
    <location>
        <begin position="24"/>
        <end position="487"/>
    </location>
</feature>
<evidence type="ECO:0000313" key="12">
    <source>
        <dbReference type="Proteomes" id="UP001151699"/>
    </source>
</evidence>
<evidence type="ECO:0000256" key="4">
    <source>
        <dbReference type="ARBA" id="ARBA00022837"/>
    </source>
</evidence>
<feature type="signal peptide" evidence="8">
    <location>
        <begin position="1"/>
        <end position="23"/>
    </location>
</feature>
<evidence type="ECO:0000256" key="7">
    <source>
        <dbReference type="SAM" id="Coils"/>
    </source>
</evidence>
<keyword evidence="5" id="KW-1015">Disulfide bond</keyword>
<evidence type="ECO:0000256" key="3">
    <source>
        <dbReference type="ARBA" id="ARBA00022824"/>
    </source>
</evidence>
<reference evidence="11" key="1">
    <citation type="submission" date="2022-07" db="EMBL/GenBank/DDBJ databases">
        <authorList>
            <person name="Trinca V."/>
            <person name="Uliana J.V.C."/>
            <person name="Torres T.T."/>
            <person name="Ward R.J."/>
            <person name="Monesi N."/>
        </authorList>
    </citation>
    <scope>NUCLEOTIDE SEQUENCE</scope>
    <source>
        <strain evidence="11">HSMRA1968</strain>
        <tissue evidence="11">Whole embryos</tissue>
    </source>
</reference>
<dbReference type="InterPro" id="IPR002048">
    <property type="entry name" value="EF_hand_dom"/>
</dbReference>
<evidence type="ECO:0000256" key="2">
    <source>
        <dbReference type="ARBA" id="ARBA00022729"/>
    </source>
</evidence>
<dbReference type="AlphaFoldDB" id="A0A9Q0MVB7"/>
<feature type="coiled-coil region" evidence="7">
    <location>
        <begin position="330"/>
        <end position="357"/>
    </location>
</feature>
<evidence type="ECO:0000313" key="11">
    <source>
        <dbReference type="EMBL" id="KAJ6638571.1"/>
    </source>
</evidence>
<dbReference type="InterPro" id="IPR044865">
    <property type="entry name" value="MRH_dom"/>
</dbReference>
<dbReference type="PANTHER" id="PTHR12630">
    <property type="entry name" value="N-LINKED OLIGOSACCHARIDE PROCESSING"/>
    <property type="match status" value="1"/>
</dbReference>
<feature type="coiled-coil region" evidence="7">
    <location>
        <begin position="163"/>
        <end position="226"/>
    </location>
</feature>
<dbReference type="InterPro" id="IPR011992">
    <property type="entry name" value="EF-hand-dom_pair"/>
</dbReference>
<feature type="domain" description="EF-hand" evidence="9">
    <location>
        <begin position="220"/>
        <end position="255"/>
    </location>
</feature>
<dbReference type="PROSITE" id="PS51914">
    <property type="entry name" value="MRH"/>
    <property type="match status" value="1"/>
</dbReference>
<keyword evidence="3" id="KW-0256">Endoplasmic reticulum</keyword>
<comment type="caution">
    <text evidence="11">The sequence shown here is derived from an EMBL/GenBank/DDBJ whole genome shotgun (WGS) entry which is preliminary data.</text>
</comment>
<evidence type="ECO:0000259" key="10">
    <source>
        <dbReference type="PROSITE" id="PS51914"/>
    </source>
</evidence>
<dbReference type="Gene3D" id="4.10.400.10">
    <property type="entry name" value="Low-density Lipoprotein Receptor"/>
    <property type="match status" value="1"/>
</dbReference>
<dbReference type="InterPro" id="IPR018247">
    <property type="entry name" value="EF_Hand_1_Ca_BS"/>
</dbReference>
<dbReference type="InterPro" id="IPR028146">
    <property type="entry name" value="PRKCSH_N"/>
</dbReference>
<dbReference type="Pfam" id="PF13015">
    <property type="entry name" value="PRKCSH_1"/>
    <property type="match status" value="1"/>
</dbReference>
<dbReference type="PANTHER" id="PTHR12630:SF1">
    <property type="entry name" value="GLUCOSIDASE 2 SUBUNIT BETA"/>
    <property type="match status" value="1"/>
</dbReference>
<dbReference type="SUPFAM" id="SSF57424">
    <property type="entry name" value="LDL receptor-like module"/>
    <property type="match status" value="1"/>
</dbReference>
<dbReference type="PROSITE" id="PS50222">
    <property type="entry name" value="EF_HAND_2"/>
    <property type="match status" value="1"/>
</dbReference>
<dbReference type="InterPro" id="IPR036055">
    <property type="entry name" value="LDL_receptor-like_sf"/>
</dbReference>
<evidence type="ECO:0000256" key="6">
    <source>
        <dbReference type="PROSITE-ProRule" id="PRU00124"/>
    </source>
</evidence>
<keyword evidence="7" id="KW-0175">Coiled coil</keyword>
<name>A0A9Q0MVB7_9DIPT</name>
<dbReference type="SUPFAM" id="SSF47473">
    <property type="entry name" value="EF-hand"/>
    <property type="match status" value="1"/>
</dbReference>
<dbReference type="GO" id="GO:0017177">
    <property type="term" value="C:glucosidase II complex"/>
    <property type="evidence" value="ECO:0007669"/>
    <property type="project" value="TreeGrafter"/>
</dbReference>
<organism evidence="11 12">
    <name type="scientific">Pseudolycoriella hygida</name>
    <dbReference type="NCBI Taxonomy" id="35572"/>
    <lineage>
        <taxon>Eukaryota</taxon>
        <taxon>Metazoa</taxon>
        <taxon>Ecdysozoa</taxon>
        <taxon>Arthropoda</taxon>
        <taxon>Hexapoda</taxon>
        <taxon>Insecta</taxon>
        <taxon>Pterygota</taxon>
        <taxon>Neoptera</taxon>
        <taxon>Endopterygota</taxon>
        <taxon>Diptera</taxon>
        <taxon>Nematocera</taxon>
        <taxon>Sciaroidea</taxon>
        <taxon>Sciaridae</taxon>
        <taxon>Pseudolycoriella</taxon>
    </lineage>
</organism>
<dbReference type="SUPFAM" id="SSF50911">
    <property type="entry name" value="Mannose 6-phosphate receptor domain"/>
    <property type="match status" value="1"/>
</dbReference>
<sequence>MEHLQHIFLTFALISCFGLSVLSEIPRPRGVPLSKANLYSPGDTFACLDGKKVIKFNQVNDDYCDCYDSSDEPGTSACPQGQFHCTNAGHKPKNIPSSQVNDGVCDCCDASDEYQSQGKCVNICSELGKEERQREKELAELAKLGYQLRTEMASKGRALKDQKLTRQAELRKHQAEAEILKNERLQIKDEVESLEKAALDIYKELQEREDREKRELEQAENDKEAENTFMKYDSNGNQLVEIEEIQTRIAFDKNRDGEVCAEEAKYFLDDHEAVNFETFKTLCWPKIKPYLMLDSGLFKPPADVELVDRESTTNAPIEYDPETKKLIEQANGARNLFLEAERELREIETEIAKLDNFLVIDFGTNDEFIPLHGECFNYEDREYVYKICPFDKAIQQPRSGGAETRLGTYEEWDKSPNKYSTMVFSNGASCWNGPQRSATVHLECGLETKLTSVTEPNRCEYVCTMQTPAVCNINSTGDTSEYEHDEL</sequence>
<dbReference type="FunFam" id="4.10.400.10:FF:000150">
    <property type="entry name" value="Glucosidase 2 subunit beta"/>
    <property type="match status" value="1"/>
</dbReference>
<dbReference type="InterPro" id="IPR039794">
    <property type="entry name" value="Gtb1-like"/>
</dbReference>
<evidence type="ECO:0000256" key="5">
    <source>
        <dbReference type="ARBA" id="ARBA00023157"/>
    </source>
</evidence>
<dbReference type="Proteomes" id="UP001151699">
    <property type="component" value="Chromosome X"/>
</dbReference>
<keyword evidence="12" id="KW-1185">Reference proteome</keyword>
<keyword evidence="4" id="KW-0106">Calcium</keyword>
<comment type="caution">
    <text evidence="6">Lacks conserved residue(s) required for the propagation of feature annotation.</text>
</comment>